<keyword evidence="2" id="KW-0472">Membrane</keyword>
<evidence type="ECO:0000313" key="3">
    <source>
        <dbReference type="EMBL" id="MBB5080212.1"/>
    </source>
</evidence>
<sequence>MDDEIRTFAEGRPAAPPYPEGARSRAREELVRAARGGRGGFRLPRLGWQSVAAFGVTVLLVGGVAGALAREEPGMVASPGGLDPQPGQYIVVESQGTEGGLSQVWSGVEGAVMKQVKRQVWLTASGTEPVYVRIETQPSQSSPAPEEPGTRWLRLGGCPESPPTPSSDPAALRAQLAEPDGNPEPDPAAAAFDRARGMIVERYLTKERLDALIAALKEIPGVRVADGVADMTGRTGIGIGLVYDGVLQQLIFDPVTSQYMGLRHTVVDEKEAEAPEGSVLALTAQLGMRVADTLPEVDGQLLASCSQDKPAASASPTLPPPPEATPANSPPPTATPTAETLAPTPDPSSVDLEASLEPTPIPTGS</sequence>
<feature type="region of interest" description="Disordered" evidence="1">
    <location>
        <begin position="134"/>
        <end position="170"/>
    </location>
</feature>
<keyword evidence="2" id="KW-1133">Transmembrane helix</keyword>
<evidence type="ECO:0000256" key="1">
    <source>
        <dbReference type="SAM" id="MobiDB-lite"/>
    </source>
</evidence>
<comment type="caution">
    <text evidence="3">The sequence shown here is derived from an EMBL/GenBank/DDBJ whole genome shotgun (WGS) entry which is preliminary data.</text>
</comment>
<name>A0A7W8A5Y6_9ACTN</name>
<reference evidence="3 4" key="1">
    <citation type="submission" date="2020-08" db="EMBL/GenBank/DDBJ databases">
        <title>Genomic Encyclopedia of Type Strains, Phase IV (KMG-IV): sequencing the most valuable type-strain genomes for metagenomic binning, comparative biology and taxonomic classification.</title>
        <authorList>
            <person name="Goeker M."/>
        </authorList>
    </citation>
    <scope>NUCLEOTIDE SEQUENCE [LARGE SCALE GENOMIC DNA]</scope>
    <source>
        <strain evidence="3 4">DSM 45385</strain>
    </source>
</reference>
<feature type="transmembrane region" description="Helical" evidence="2">
    <location>
        <begin position="46"/>
        <end position="69"/>
    </location>
</feature>
<evidence type="ECO:0008006" key="5">
    <source>
        <dbReference type="Google" id="ProtNLM"/>
    </source>
</evidence>
<gene>
    <name evidence="3" type="ORF">HNR40_005699</name>
</gene>
<keyword evidence="4" id="KW-1185">Reference proteome</keyword>
<keyword evidence="2" id="KW-0812">Transmembrane</keyword>
<evidence type="ECO:0000256" key="2">
    <source>
        <dbReference type="SAM" id="Phobius"/>
    </source>
</evidence>
<accession>A0A7W8A5Y6</accession>
<protein>
    <recommendedName>
        <fullName evidence="5">CU044_5270 family protein</fullName>
    </recommendedName>
</protein>
<dbReference type="Proteomes" id="UP000568380">
    <property type="component" value="Unassembled WGS sequence"/>
</dbReference>
<dbReference type="RefSeq" id="WP_184966529.1">
    <property type="nucleotide sequence ID" value="NZ_JACHIN010000008.1"/>
</dbReference>
<feature type="region of interest" description="Disordered" evidence="1">
    <location>
        <begin position="306"/>
        <end position="365"/>
    </location>
</feature>
<proteinExistence type="predicted"/>
<dbReference type="AlphaFoldDB" id="A0A7W8A5Y6"/>
<evidence type="ECO:0000313" key="4">
    <source>
        <dbReference type="Proteomes" id="UP000568380"/>
    </source>
</evidence>
<dbReference type="EMBL" id="JACHIN010000008">
    <property type="protein sequence ID" value="MBB5080212.1"/>
    <property type="molecule type" value="Genomic_DNA"/>
</dbReference>
<feature type="compositionally biased region" description="Pro residues" evidence="1">
    <location>
        <begin position="317"/>
        <end position="334"/>
    </location>
</feature>
<organism evidence="3 4">
    <name type="scientific">Nonomuraea endophytica</name>
    <dbReference type="NCBI Taxonomy" id="714136"/>
    <lineage>
        <taxon>Bacteria</taxon>
        <taxon>Bacillati</taxon>
        <taxon>Actinomycetota</taxon>
        <taxon>Actinomycetes</taxon>
        <taxon>Streptosporangiales</taxon>
        <taxon>Streptosporangiaceae</taxon>
        <taxon>Nonomuraea</taxon>
    </lineage>
</organism>
<feature type="region of interest" description="Disordered" evidence="1">
    <location>
        <begin position="1"/>
        <end position="24"/>
    </location>
</feature>